<accession>A0A0C1FQZ9</accession>
<dbReference type="Pfam" id="PF08445">
    <property type="entry name" value="FR47"/>
    <property type="match status" value="1"/>
</dbReference>
<dbReference type="InterPro" id="IPR016181">
    <property type="entry name" value="Acyl_CoA_acyltransferase"/>
</dbReference>
<dbReference type="PANTHER" id="PTHR31143">
    <property type="match status" value="1"/>
</dbReference>
<keyword evidence="3" id="KW-1185">Reference proteome</keyword>
<dbReference type="InterPro" id="IPR000182">
    <property type="entry name" value="GNAT_dom"/>
</dbReference>
<dbReference type="AlphaFoldDB" id="A0A0C1FQZ9"/>
<dbReference type="RefSeq" id="WP_039472824.1">
    <property type="nucleotide sequence ID" value="NZ_JSYN01000005.1"/>
</dbReference>
<name>A0A0C1FQZ9_9SPHI</name>
<gene>
    <name evidence="2" type="ORF">OC25_05895</name>
</gene>
<evidence type="ECO:0000313" key="3">
    <source>
        <dbReference type="Proteomes" id="UP000031246"/>
    </source>
</evidence>
<sequence length="232" mass="26425">MEHLLDNPIYHALNSAHGHFAKGVDEVKYYLKDIAAFAGLKDNSVENLQTLYEISEPDSLFVIFSKAPLTIPAFWTLLMHIDMFQLVYEGKNIPESTNEDLTDLDLNHVTEMTALVELTKPGPFLAKTIELSNYTGIFAENQLIAMAGHRFFPAPYREVSAVCTHPDHLGKGHAFKILQEQIRRILKREEIPFLHVKNDNLGAIKLYQKLGFKIRTEMTAYVIKKEPENVSK</sequence>
<feature type="domain" description="N-acetyltransferase" evidence="1">
    <location>
        <begin position="96"/>
        <end position="228"/>
    </location>
</feature>
<protein>
    <recommendedName>
        <fullName evidence="1">N-acetyltransferase domain-containing protein</fullName>
    </recommendedName>
</protein>
<dbReference type="EMBL" id="JSYN01000005">
    <property type="protein sequence ID" value="KIA95377.1"/>
    <property type="molecule type" value="Genomic_DNA"/>
</dbReference>
<dbReference type="PANTHER" id="PTHR31143:SF2">
    <property type="entry name" value="FR47-LIKE DOMAIN-CONTAINING PROTEIN-RELATED"/>
    <property type="match status" value="1"/>
</dbReference>
<organism evidence="2 3">
    <name type="scientific">Pedobacter kyungheensis</name>
    <dbReference type="NCBI Taxonomy" id="1069985"/>
    <lineage>
        <taxon>Bacteria</taxon>
        <taxon>Pseudomonadati</taxon>
        <taxon>Bacteroidota</taxon>
        <taxon>Sphingobacteriia</taxon>
        <taxon>Sphingobacteriales</taxon>
        <taxon>Sphingobacteriaceae</taxon>
        <taxon>Pedobacter</taxon>
    </lineage>
</organism>
<evidence type="ECO:0000313" key="2">
    <source>
        <dbReference type="EMBL" id="KIA95377.1"/>
    </source>
</evidence>
<comment type="caution">
    <text evidence="2">The sequence shown here is derived from an EMBL/GenBank/DDBJ whole genome shotgun (WGS) entry which is preliminary data.</text>
</comment>
<dbReference type="InterPro" id="IPR013653">
    <property type="entry name" value="GCN5-like_dom"/>
</dbReference>
<dbReference type="GO" id="GO:0016747">
    <property type="term" value="F:acyltransferase activity, transferring groups other than amino-acyl groups"/>
    <property type="evidence" value="ECO:0007669"/>
    <property type="project" value="InterPro"/>
</dbReference>
<dbReference type="InterPro" id="IPR027365">
    <property type="entry name" value="GNAT_acetyltra_YdfB-like"/>
</dbReference>
<dbReference type="Proteomes" id="UP000031246">
    <property type="component" value="Unassembled WGS sequence"/>
</dbReference>
<dbReference type="SUPFAM" id="SSF55729">
    <property type="entry name" value="Acyl-CoA N-acyltransferases (Nat)"/>
    <property type="match status" value="1"/>
</dbReference>
<proteinExistence type="predicted"/>
<evidence type="ECO:0000259" key="1">
    <source>
        <dbReference type="PROSITE" id="PS51186"/>
    </source>
</evidence>
<dbReference type="OrthoDB" id="9797456at2"/>
<dbReference type="Gene3D" id="3.40.630.30">
    <property type="match status" value="1"/>
</dbReference>
<reference evidence="2 3" key="1">
    <citation type="submission" date="2014-10" db="EMBL/GenBank/DDBJ databases">
        <title>Pedobacter Kyungheensis.</title>
        <authorList>
            <person name="Anderson B.M."/>
            <person name="Newman J.D."/>
        </authorList>
    </citation>
    <scope>NUCLEOTIDE SEQUENCE [LARGE SCALE GENOMIC DNA]</scope>
    <source>
        <strain evidence="2 3">KACC 16221</strain>
    </source>
</reference>
<dbReference type="PROSITE" id="PS51186">
    <property type="entry name" value="GNAT"/>
    <property type="match status" value="1"/>
</dbReference>